<proteinExistence type="inferred from homology"/>
<dbReference type="GO" id="GO:0055085">
    <property type="term" value="P:transmembrane transport"/>
    <property type="evidence" value="ECO:0007669"/>
    <property type="project" value="InterPro"/>
</dbReference>
<evidence type="ECO:0000259" key="6">
    <source>
        <dbReference type="PROSITE" id="PS50928"/>
    </source>
</evidence>
<keyword evidence="2 5" id="KW-0812">Transmembrane</keyword>
<dbReference type="Pfam" id="PF00528">
    <property type="entry name" value="BPD_transp_1"/>
    <property type="match status" value="2"/>
</dbReference>
<feature type="transmembrane region" description="Helical" evidence="5">
    <location>
        <begin position="483"/>
        <end position="499"/>
    </location>
</feature>
<protein>
    <submittedName>
        <fullName evidence="7">Iron(III) transport system permease protein</fullName>
    </submittedName>
</protein>
<dbReference type="RefSeq" id="WP_132244123.1">
    <property type="nucleotide sequence ID" value="NZ_SLWV01000007.1"/>
</dbReference>
<feature type="transmembrane region" description="Helical" evidence="5">
    <location>
        <begin position="233"/>
        <end position="253"/>
    </location>
</feature>
<feature type="domain" description="ABC transmembrane type-1" evidence="6">
    <location>
        <begin position="55"/>
        <end position="254"/>
    </location>
</feature>
<dbReference type="SUPFAM" id="SSF161098">
    <property type="entry name" value="MetI-like"/>
    <property type="match status" value="2"/>
</dbReference>
<evidence type="ECO:0000256" key="2">
    <source>
        <dbReference type="ARBA" id="ARBA00022692"/>
    </source>
</evidence>
<feature type="transmembrane region" description="Helical" evidence="5">
    <location>
        <begin position="284"/>
        <end position="309"/>
    </location>
</feature>
<dbReference type="GO" id="GO:0005886">
    <property type="term" value="C:plasma membrane"/>
    <property type="evidence" value="ECO:0007669"/>
    <property type="project" value="UniProtKB-SubCell"/>
</dbReference>
<feature type="transmembrane region" description="Helical" evidence="5">
    <location>
        <begin position="178"/>
        <end position="201"/>
    </location>
</feature>
<evidence type="ECO:0000256" key="5">
    <source>
        <dbReference type="RuleBase" id="RU363032"/>
    </source>
</evidence>
<comment type="caution">
    <text evidence="7">The sequence shown here is derived from an EMBL/GenBank/DDBJ whole genome shotgun (WGS) entry which is preliminary data.</text>
</comment>
<dbReference type="InterPro" id="IPR035906">
    <property type="entry name" value="MetI-like_sf"/>
</dbReference>
<dbReference type="CDD" id="cd06261">
    <property type="entry name" value="TM_PBP2"/>
    <property type="match status" value="2"/>
</dbReference>
<organism evidence="7 8">
    <name type="scientific">Marinisporobacter balticus</name>
    <dbReference type="NCBI Taxonomy" id="2018667"/>
    <lineage>
        <taxon>Bacteria</taxon>
        <taxon>Bacillati</taxon>
        <taxon>Bacillota</taxon>
        <taxon>Clostridia</taxon>
        <taxon>Peptostreptococcales</taxon>
        <taxon>Thermotaleaceae</taxon>
        <taxon>Marinisporobacter</taxon>
    </lineage>
</organism>
<reference evidence="7 8" key="1">
    <citation type="submission" date="2019-03" db="EMBL/GenBank/DDBJ databases">
        <title>Genomic Encyclopedia of Type Strains, Phase IV (KMG-IV): sequencing the most valuable type-strain genomes for metagenomic binning, comparative biology and taxonomic classification.</title>
        <authorList>
            <person name="Goeker M."/>
        </authorList>
    </citation>
    <scope>NUCLEOTIDE SEQUENCE [LARGE SCALE GENOMIC DNA]</scope>
    <source>
        <strain evidence="7 8">DSM 102940</strain>
    </source>
</reference>
<evidence type="ECO:0000313" key="7">
    <source>
        <dbReference type="EMBL" id="TCO76863.1"/>
    </source>
</evidence>
<sequence length="561" mass="63140">MKKNNGVIILLYCLLVFFIVYFAFIPVISVIVYGMNLGCKIEIIYKYIERALYYLKNSLVISFVVTFIATSCGMTIAFTLRRLKFRGRNMLRIFSLLPLIHPPFVGSIAFIMLFGRRGLISHQFFGLDISPYGWKGVVFIQVLGLGALANILISSVIEKMDISLEEAARNLGAQEKKVFFTVTLPMMIPEISSTALLVFLASMADFGTPLIIGGDFQTLASDMYIQITGMYNMQGASISGVFLLIPCIFAFVLQRYYIQKRTYFTDEVGAKDIEYKEIKPYAKYLLIFFTSLFIGLVLLKYTFIIIGAFTKQWGYDYTFTLSHFQSILKRDFSSFINSVKLATYVAFISSFIGVVLAYILHNKRVPMAAFVDFMAVLPAAVPGILFGISYLVTFKYPVLGMGRWILKDIKPLVLLGTEIIIYIICIARYMNVGLRAGSALLKHVNSDLEKAAYNLGASETKTFFTVIMPLLKDAFFASFFKNFSTTMTTLGAIIFLLLPKNKVAVQQIFQIITSSAMGEASAMALLLSLLCLIMLGFFYVLFYGGSLWHKMKEGRGVWKSY</sequence>
<accession>A0A4R2KSW0</accession>
<dbReference type="InterPro" id="IPR000515">
    <property type="entry name" value="MetI-like"/>
</dbReference>
<keyword evidence="3 5" id="KW-1133">Transmembrane helix</keyword>
<feature type="transmembrane region" description="Helical" evidence="5">
    <location>
        <begin position="90"/>
        <end position="114"/>
    </location>
</feature>
<feature type="transmembrane region" description="Helical" evidence="5">
    <location>
        <begin position="53"/>
        <end position="78"/>
    </location>
</feature>
<gene>
    <name evidence="7" type="ORF">EV214_10719</name>
</gene>
<dbReference type="OrthoDB" id="57323at2"/>
<feature type="transmembrane region" description="Helical" evidence="5">
    <location>
        <begin position="134"/>
        <end position="157"/>
    </location>
</feature>
<feature type="transmembrane region" description="Helical" evidence="5">
    <location>
        <begin position="367"/>
        <end position="392"/>
    </location>
</feature>
<feature type="transmembrane region" description="Helical" evidence="5">
    <location>
        <begin position="341"/>
        <end position="360"/>
    </location>
</feature>
<dbReference type="Proteomes" id="UP000294919">
    <property type="component" value="Unassembled WGS sequence"/>
</dbReference>
<dbReference type="Gene3D" id="1.10.3720.10">
    <property type="entry name" value="MetI-like"/>
    <property type="match status" value="2"/>
</dbReference>
<dbReference type="PROSITE" id="PS50928">
    <property type="entry name" value="ABC_TM1"/>
    <property type="match status" value="2"/>
</dbReference>
<comment type="subcellular location">
    <subcellularLocation>
        <location evidence="5">Cell membrane</location>
        <topology evidence="5">Multi-pass membrane protein</topology>
    </subcellularLocation>
    <subcellularLocation>
        <location evidence="1">Membrane</location>
        <topology evidence="1">Multi-pass membrane protein</topology>
    </subcellularLocation>
</comment>
<keyword evidence="4 5" id="KW-0472">Membrane</keyword>
<keyword evidence="5" id="KW-0813">Transport</keyword>
<keyword evidence="8" id="KW-1185">Reference proteome</keyword>
<name>A0A4R2KSW0_9FIRM</name>
<evidence type="ECO:0000256" key="1">
    <source>
        <dbReference type="ARBA" id="ARBA00004141"/>
    </source>
</evidence>
<evidence type="ECO:0000313" key="8">
    <source>
        <dbReference type="Proteomes" id="UP000294919"/>
    </source>
</evidence>
<feature type="transmembrane region" description="Helical" evidence="5">
    <location>
        <begin position="7"/>
        <end position="33"/>
    </location>
</feature>
<feature type="transmembrane region" description="Helical" evidence="5">
    <location>
        <begin position="520"/>
        <end position="542"/>
    </location>
</feature>
<comment type="similarity">
    <text evidence="5">Belongs to the binding-protein-dependent transport system permease family.</text>
</comment>
<feature type="domain" description="ABC transmembrane type-1" evidence="6">
    <location>
        <begin position="335"/>
        <end position="538"/>
    </location>
</feature>
<feature type="transmembrane region" description="Helical" evidence="5">
    <location>
        <begin position="412"/>
        <end position="430"/>
    </location>
</feature>
<evidence type="ECO:0000256" key="4">
    <source>
        <dbReference type="ARBA" id="ARBA00023136"/>
    </source>
</evidence>
<dbReference type="EMBL" id="SLWV01000007">
    <property type="protein sequence ID" value="TCO76863.1"/>
    <property type="molecule type" value="Genomic_DNA"/>
</dbReference>
<dbReference type="AlphaFoldDB" id="A0A4R2KSW0"/>
<evidence type="ECO:0000256" key="3">
    <source>
        <dbReference type="ARBA" id="ARBA00022989"/>
    </source>
</evidence>
<dbReference type="PANTHER" id="PTHR43496:SF1">
    <property type="entry name" value="POLYGALACTURONAN_RHAMNOGALACTURONAN TRANSPORT SYSTEM PERMEASE PROTEIN YTEP"/>
    <property type="match status" value="1"/>
</dbReference>
<dbReference type="PANTHER" id="PTHR43496">
    <property type="entry name" value="PROTEIN LPLB"/>
    <property type="match status" value="1"/>
</dbReference>